<keyword evidence="3" id="KW-1185">Reference proteome</keyword>
<evidence type="ECO:0000259" key="1">
    <source>
        <dbReference type="Pfam" id="PF01869"/>
    </source>
</evidence>
<dbReference type="STRING" id="1317124.DW2_15340"/>
<gene>
    <name evidence="2" type="ORF">DW2_15340</name>
</gene>
<evidence type="ECO:0000313" key="3">
    <source>
        <dbReference type="Proteomes" id="UP000028607"/>
    </source>
</evidence>
<dbReference type="InterPro" id="IPR052519">
    <property type="entry name" value="Euk-type_GlcNAc_Kinase"/>
</dbReference>
<dbReference type="InterPro" id="IPR002731">
    <property type="entry name" value="ATPase_BadF"/>
</dbReference>
<dbReference type="eggNOG" id="COG2971">
    <property type="taxonomic scope" value="Bacteria"/>
</dbReference>
<dbReference type="Pfam" id="PF01869">
    <property type="entry name" value="BcrAD_BadFG"/>
    <property type="match status" value="1"/>
</dbReference>
<dbReference type="OrthoDB" id="63487at2"/>
<proteinExistence type="predicted"/>
<dbReference type="Gene3D" id="3.30.420.40">
    <property type="match status" value="2"/>
</dbReference>
<name>A0A085TT05_9RHOB</name>
<keyword evidence="2" id="KW-0418">Kinase</keyword>
<reference evidence="2 3" key="2">
    <citation type="journal article" date="2015" name="Antonie Van Leeuwenhoek">
        <title>Thioclava indica sp. nov., isolated from surface seawater of the Indian Ocean.</title>
        <authorList>
            <person name="Liu Y."/>
            <person name="Lai Q."/>
            <person name="Du J."/>
            <person name="Xu H."/>
            <person name="Jiang L."/>
            <person name="Shao Z."/>
        </authorList>
    </citation>
    <scope>NUCLEOTIDE SEQUENCE [LARGE SCALE GENOMIC DNA]</scope>
    <source>
        <strain evidence="2 3">13D2W-2</strain>
    </source>
</reference>
<evidence type="ECO:0000313" key="2">
    <source>
        <dbReference type="EMBL" id="KFE33852.1"/>
    </source>
</evidence>
<feature type="domain" description="ATPase BadF/BadG/BcrA/BcrD type" evidence="1">
    <location>
        <begin position="6"/>
        <end position="267"/>
    </location>
</feature>
<accession>A0A085TT05</accession>
<dbReference type="GO" id="GO:0016301">
    <property type="term" value="F:kinase activity"/>
    <property type="evidence" value="ECO:0007669"/>
    <property type="project" value="UniProtKB-KW"/>
</dbReference>
<dbReference type="SUPFAM" id="SSF53067">
    <property type="entry name" value="Actin-like ATPase domain"/>
    <property type="match status" value="2"/>
</dbReference>
<reference evidence="3" key="1">
    <citation type="submission" date="2013-04" db="EMBL/GenBank/DDBJ databases">
        <title>Thioclava sp. 13D2W-2 Genome Sequencing.</title>
        <authorList>
            <person name="Lai Q."/>
            <person name="Li G."/>
            <person name="Shao Z."/>
        </authorList>
    </citation>
    <scope>NUCLEOTIDE SEQUENCE [LARGE SCALE GENOMIC DNA]</scope>
    <source>
        <strain evidence="3">13D2W-2</strain>
    </source>
</reference>
<dbReference type="PANTHER" id="PTHR43190">
    <property type="entry name" value="N-ACETYL-D-GLUCOSAMINE KINASE"/>
    <property type="match status" value="1"/>
</dbReference>
<organism evidence="2 3">
    <name type="scientific">Thioclava atlantica</name>
    <dbReference type="NCBI Taxonomy" id="1317124"/>
    <lineage>
        <taxon>Bacteria</taxon>
        <taxon>Pseudomonadati</taxon>
        <taxon>Pseudomonadota</taxon>
        <taxon>Alphaproteobacteria</taxon>
        <taxon>Rhodobacterales</taxon>
        <taxon>Paracoccaceae</taxon>
        <taxon>Thioclava</taxon>
    </lineage>
</organism>
<comment type="caution">
    <text evidence="2">The sequence shown here is derived from an EMBL/GenBank/DDBJ whole genome shotgun (WGS) entry which is preliminary data.</text>
</comment>
<keyword evidence="2" id="KW-0808">Transferase</keyword>
<dbReference type="Proteomes" id="UP000028607">
    <property type="component" value="Unassembled WGS sequence"/>
</dbReference>
<dbReference type="AlphaFoldDB" id="A0A085TT05"/>
<dbReference type="InterPro" id="IPR043129">
    <property type="entry name" value="ATPase_NBD"/>
</dbReference>
<dbReference type="PANTHER" id="PTHR43190:SF3">
    <property type="entry name" value="N-ACETYL-D-GLUCOSAMINE KINASE"/>
    <property type="match status" value="1"/>
</dbReference>
<sequence>MPLLFGLDSGGTKTVAALADGRGEVVRLVYGPGLDPFSMPGWRDSLARIVHSLTAGLEEPVSCAVLGLPFHTEIRSVSHAQNEAVSSLFSCDVLVENDVRIAFDGAFTGKGGVLVLAGTGSMAWASAAGSDAPHVRTGGWGDLFGDEGSAFWIGREALAMISHELDGRAPNSGFSEEMLARIGIGADEVIDWTYRLENPRRTIAGLARLVGDLADEGQPRAVELLQRAAHHLALAAKAAWKQADPRTALRWSYAGGVMQNALVREAVTLSLGAQPLPAILPPLGGALWRAAEQLKLPIDPTWIERLSQQLSAQMRQHTQQETLK</sequence>
<dbReference type="PATRIC" id="fig|1317124.6.peg.3082"/>
<dbReference type="EMBL" id="AQRC01000014">
    <property type="protein sequence ID" value="KFE33852.1"/>
    <property type="molecule type" value="Genomic_DNA"/>
</dbReference>
<dbReference type="RefSeq" id="WP_038147947.1">
    <property type="nucleotide sequence ID" value="NZ_AQRC01000014.1"/>
</dbReference>
<dbReference type="CDD" id="cd24007">
    <property type="entry name" value="ASKHA_NBD_eukNAGK-like"/>
    <property type="match status" value="1"/>
</dbReference>
<protein>
    <submittedName>
        <fullName evidence="2">N-acetylglucosamine kinase</fullName>
    </submittedName>
</protein>